<keyword evidence="3" id="KW-1185">Reference proteome</keyword>
<evidence type="ECO:0000313" key="3">
    <source>
        <dbReference type="Proteomes" id="UP000281028"/>
    </source>
</evidence>
<dbReference type="Gene3D" id="1.10.10.800">
    <property type="match status" value="1"/>
</dbReference>
<reference evidence="2" key="1">
    <citation type="submission" date="2020-05" db="EMBL/GenBank/DDBJ databases">
        <title>Chitinophaga laudate sp. nov., isolated from a tropical peat swamp.</title>
        <authorList>
            <person name="Goh C.B.S."/>
            <person name="Lee M.S."/>
            <person name="Parimannan S."/>
            <person name="Pasbakhsh P."/>
            <person name="Yule C.M."/>
            <person name="Rajandas H."/>
            <person name="Loke S."/>
            <person name="Croft L."/>
            <person name="Tan J.B.L."/>
        </authorList>
    </citation>
    <scope>NUCLEOTIDE SEQUENCE</scope>
    <source>
        <strain evidence="2">Mgbs1</strain>
    </source>
</reference>
<proteinExistence type="predicted"/>
<dbReference type="InterPro" id="IPR029058">
    <property type="entry name" value="AB_hydrolase_fold"/>
</dbReference>
<dbReference type="SUPFAM" id="SSF53474">
    <property type="entry name" value="alpha/beta-Hydrolases"/>
    <property type="match status" value="1"/>
</dbReference>
<dbReference type="Gene3D" id="3.40.50.1820">
    <property type="entry name" value="alpha/beta hydrolase"/>
    <property type="match status" value="1"/>
</dbReference>
<organism evidence="2 3">
    <name type="scientific">Chitinophaga solisilvae</name>
    <dbReference type="NCBI Taxonomy" id="1233460"/>
    <lineage>
        <taxon>Bacteria</taxon>
        <taxon>Pseudomonadati</taxon>
        <taxon>Bacteroidota</taxon>
        <taxon>Chitinophagia</taxon>
        <taxon>Chitinophagales</taxon>
        <taxon>Chitinophagaceae</taxon>
        <taxon>Chitinophaga</taxon>
    </lineage>
</organism>
<dbReference type="Proteomes" id="UP000281028">
    <property type="component" value="Unassembled WGS sequence"/>
</dbReference>
<dbReference type="Pfam" id="PF00561">
    <property type="entry name" value="Abhydrolase_1"/>
    <property type="match status" value="1"/>
</dbReference>
<comment type="caution">
    <text evidence="2">The sequence shown here is derived from an EMBL/GenBank/DDBJ whole genome shotgun (WGS) entry which is preliminary data.</text>
</comment>
<dbReference type="AlphaFoldDB" id="A0A9Q5GQG9"/>
<name>A0A9Q5GQG9_9BACT</name>
<dbReference type="PANTHER" id="PTHR47751:SF1">
    <property type="entry name" value="SUPERFAMILY HYDROLASE, PUTATIVE (AFU_ORTHOLOGUE AFUA_2G16580)-RELATED"/>
    <property type="match status" value="1"/>
</dbReference>
<evidence type="ECO:0000313" key="2">
    <source>
        <dbReference type="EMBL" id="NSL87022.1"/>
    </source>
</evidence>
<protein>
    <submittedName>
        <fullName evidence="2">Alpha/beta hydrolase</fullName>
    </submittedName>
</protein>
<dbReference type="PANTHER" id="PTHR47751">
    <property type="entry name" value="SUPERFAMILY HYDROLASE, PUTATIVE (AFU_ORTHOLOGUE AFUA_2G16580)-RELATED"/>
    <property type="match status" value="1"/>
</dbReference>
<dbReference type="InterPro" id="IPR051411">
    <property type="entry name" value="Polyketide_trans_af380"/>
</dbReference>
<dbReference type="EMBL" id="RIAR02000001">
    <property type="protein sequence ID" value="NSL87022.1"/>
    <property type="molecule type" value="Genomic_DNA"/>
</dbReference>
<accession>A0A9Q5GQG9</accession>
<dbReference type="InterPro" id="IPR000073">
    <property type="entry name" value="AB_hydrolase_1"/>
</dbReference>
<feature type="domain" description="AB hydrolase-1" evidence="1">
    <location>
        <begin position="58"/>
        <end position="285"/>
    </location>
</feature>
<gene>
    <name evidence="2" type="ORF">ECE50_009285</name>
</gene>
<evidence type="ECO:0000259" key="1">
    <source>
        <dbReference type="Pfam" id="PF00561"/>
    </source>
</evidence>
<sequence>MLTASQKKISFKNSNNANILISAVINFPEDFNEDKKYPAIIVTLPSGSVKEQMAGLYARKLSEHGFITIAYDPSYQGESTGAPRLLENPHIRTEDVSAVLDYLTTLPYINTAKIGAVGICGGGGYTINAAINDHRIKAVGTISVLNVGAVFRNGWANTTRDADAFPLLLAGAEARTADAKEGSQTFPLAPEKAEDAPNEEWKEVWEYYRTDRCQYPTAPSYATSRSLTQIATYDAFSKADIFLTQPLLSVIGSRAGTSWMSDVLLNQAASTDKNQYIVEGASHVSLYDVEDHVNEAVHQLTLFFQKHIA</sequence>
<keyword evidence="2" id="KW-0378">Hydrolase</keyword>
<dbReference type="GO" id="GO:0016787">
    <property type="term" value="F:hydrolase activity"/>
    <property type="evidence" value="ECO:0007669"/>
    <property type="project" value="UniProtKB-KW"/>
</dbReference>